<dbReference type="GO" id="GO:0005524">
    <property type="term" value="F:ATP binding"/>
    <property type="evidence" value="ECO:0007669"/>
    <property type="project" value="InterPro"/>
</dbReference>
<dbReference type="CDD" id="cd18032">
    <property type="entry name" value="DEXHc_RE_I_III_res"/>
    <property type="match status" value="1"/>
</dbReference>
<dbReference type="InterPro" id="IPR027417">
    <property type="entry name" value="P-loop_NTPase"/>
</dbReference>
<keyword evidence="1" id="KW-0175">Coiled coil</keyword>
<evidence type="ECO:0000259" key="4">
    <source>
        <dbReference type="PROSITE" id="PS51194"/>
    </source>
</evidence>
<dbReference type="PROSITE" id="PS51192">
    <property type="entry name" value="HELICASE_ATP_BIND_1"/>
    <property type="match status" value="1"/>
</dbReference>
<dbReference type="InterPro" id="IPR006935">
    <property type="entry name" value="Helicase/UvrB_N"/>
</dbReference>
<evidence type="ECO:0000256" key="2">
    <source>
        <dbReference type="SAM" id="MobiDB-lite"/>
    </source>
</evidence>
<dbReference type="Proteomes" id="UP000663722">
    <property type="component" value="Chromosome"/>
</dbReference>
<dbReference type="InterPro" id="IPR014001">
    <property type="entry name" value="Helicase_ATP-bd"/>
</dbReference>
<reference evidence="5" key="1">
    <citation type="journal article" date="2021" name="Microb. Physiol.">
        <title>Proteogenomic Insights into the Physiology of Marine, Sulfate-Reducing, Filamentous Desulfonema limicola and Desulfonema magnum.</title>
        <authorList>
            <person name="Schnaars V."/>
            <person name="Wohlbrand L."/>
            <person name="Scheve S."/>
            <person name="Hinrichs C."/>
            <person name="Reinhardt R."/>
            <person name="Rabus R."/>
        </authorList>
    </citation>
    <scope>NUCLEOTIDE SEQUENCE</scope>
    <source>
        <strain evidence="5">4be13</strain>
    </source>
</reference>
<feature type="domain" description="Helicase ATP-binding" evidence="3">
    <location>
        <begin position="181"/>
        <end position="341"/>
    </location>
</feature>
<keyword evidence="5" id="KW-0540">Nuclease</keyword>
<dbReference type="GO" id="GO:0016787">
    <property type="term" value="F:hydrolase activity"/>
    <property type="evidence" value="ECO:0007669"/>
    <property type="project" value="InterPro"/>
</dbReference>
<dbReference type="Gene3D" id="3.40.50.300">
    <property type="entry name" value="P-loop containing nucleotide triphosphate hydrolases"/>
    <property type="match status" value="2"/>
</dbReference>
<keyword evidence="6" id="KW-1185">Reference proteome</keyword>
<dbReference type="GO" id="GO:0005829">
    <property type="term" value="C:cytosol"/>
    <property type="evidence" value="ECO:0007669"/>
    <property type="project" value="TreeGrafter"/>
</dbReference>
<dbReference type="SUPFAM" id="SSF52540">
    <property type="entry name" value="P-loop containing nucleoside triphosphate hydrolases"/>
    <property type="match status" value="1"/>
</dbReference>
<dbReference type="GO" id="GO:0006304">
    <property type="term" value="P:DNA modification"/>
    <property type="evidence" value="ECO:0007669"/>
    <property type="project" value="InterPro"/>
</dbReference>
<dbReference type="Pfam" id="PF00271">
    <property type="entry name" value="Helicase_C"/>
    <property type="match status" value="1"/>
</dbReference>
<dbReference type="SMART" id="SM00490">
    <property type="entry name" value="HELICc"/>
    <property type="match status" value="1"/>
</dbReference>
<feature type="coiled-coil region" evidence="1">
    <location>
        <begin position="431"/>
        <end position="458"/>
    </location>
</feature>
<dbReference type="RefSeq" id="WP_207682463.1">
    <property type="nucleotide sequence ID" value="NZ_CP061800.1"/>
</dbReference>
<dbReference type="InterPro" id="IPR013670">
    <property type="entry name" value="EcoEI_R_C_dom"/>
</dbReference>
<dbReference type="KEGG" id="dmm:dnm_031610"/>
<dbReference type="PROSITE" id="PS51194">
    <property type="entry name" value="HELICASE_CTER"/>
    <property type="match status" value="1"/>
</dbReference>
<dbReference type="PANTHER" id="PTHR47396">
    <property type="entry name" value="TYPE I RESTRICTION ENZYME ECOKI R PROTEIN"/>
    <property type="match status" value="1"/>
</dbReference>
<accession>A0A975GNR4</accession>
<evidence type="ECO:0000313" key="6">
    <source>
        <dbReference type="Proteomes" id="UP000663722"/>
    </source>
</evidence>
<dbReference type="GO" id="GO:0003677">
    <property type="term" value="F:DNA binding"/>
    <property type="evidence" value="ECO:0007669"/>
    <property type="project" value="InterPro"/>
</dbReference>
<dbReference type="AlphaFoldDB" id="A0A975GNR4"/>
<dbReference type="GO" id="GO:0004519">
    <property type="term" value="F:endonuclease activity"/>
    <property type="evidence" value="ECO:0007669"/>
    <property type="project" value="UniProtKB-KW"/>
</dbReference>
<feature type="domain" description="Helicase C-terminal" evidence="4">
    <location>
        <begin position="410"/>
        <end position="566"/>
    </location>
</feature>
<keyword evidence="5" id="KW-0378">Hydrolase</keyword>
<organism evidence="5 6">
    <name type="scientific">Desulfonema magnum</name>
    <dbReference type="NCBI Taxonomy" id="45655"/>
    <lineage>
        <taxon>Bacteria</taxon>
        <taxon>Pseudomonadati</taxon>
        <taxon>Thermodesulfobacteriota</taxon>
        <taxon>Desulfobacteria</taxon>
        <taxon>Desulfobacterales</taxon>
        <taxon>Desulfococcaceae</taxon>
        <taxon>Desulfonema</taxon>
    </lineage>
</organism>
<evidence type="ECO:0000256" key="1">
    <source>
        <dbReference type="SAM" id="Coils"/>
    </source>
</evidence>
<dbReference type="Pfam" id="PF04851">
    <property type="entry name" value="ResIII"/>
    <property type="match status" value="1"/>
</dbReference>
<dbReference type="NCBIfam" id="NF046051">
    <property type="entry name" value="restrict_EcoAI"/>
    <property type="match status" value="1"/>
</dbReference>
<evidence type="ECO:0000259" key="3">
    <source>
        <dbReference type="PROSITE" id="PS51192"/>
    </source>
</evidence>
<dbReference type="EMBL" id="CP061800">
    <property type="protein sequence ID" value="QTA87133.1"/>
    <property type="molecule type" value="Genomic_DNA"/>
</dbReference>
<dbReference type="SMART" id="SM00487">
    <property type="entry name" value="DEXDc"/>
    <property type="match status" value="1"/>
</dbReference>
<keyword evidence="5" id="KW-0255">Endonuclease</keyword>
<protein>
    <submittedName>
        <fullName evidence="5">Type III endonuclease, res subunit</fullName>
    </submittedName>
</protein>
<dbReference type="InterPro" id="IPR001650">
    <property type="entry name" value="Helicase_C-like"/>
</dbReference>
<dbReference type="Gene3D" id="3.90.1570.30">
    <property type="match status" value="1"/>
</dbReference>
<name>A0A975GNR4_9BACT</name>
<feature type="compositionally biased region" description="Acidic residues" evidence="2">
    <location>
        <begin position="575"/>
        <end position="594"/>
    </location>
</feature>
<dbReference type="REBASE" id="468771">
    <property type="entry name" value="Dma2077ORF31620P"/>
</dbReference>
<dbReference type="CDD" id="cd18799">
    <property type="entry name" value="SF2_C_EcoAI-like"/>
    <property type="match status" value="1"/>
</dbReference>
<gene>
    <name evidence="5" type="ORF">dnm_031610</name>
</gene>
<sequence length="792" mass="91118">MQSKKDLSEADIKAKYITPAIINAGWNEHSQIRREVSLTEGKVYVRGKMFARGKQKRADYVLYYKPNIPIAIIEAKDNTHSVRSGIQQALGYRELLEDVPCVYSSNGDAFFEHDFTGARGRIEREIPLDEFPSPEQLWERYKMLNRIDEEQTHVAGQDYFYDRSGKEPRYYQQVAINRIVESVAKGEKRILLVLATGTGKTYVAFQTIYRLWKSKMKKRILFLADRNALIKQTKTGDFKHFGEALHVIRKKKIHKSYEIYLALYQGLTGYDENKDAFRKFSKNFFDLIVIDECHRGSAAADSAWREILDYFSSATHIGLTATPKETRDISNIDYFGDPIYTYSLRQGIDDGFLAPYQVLRIGLNVDLEGWRPEAGKCDVDGNLVEDREYNVRDYDRNLVIEERTQRVAQKISEYLKKSDRFAKTIVFCVDIDHAERMAEALRNENQDLVAKNSKYVMQITGDNEEGKRELDSFQNRESTYPVLVTTSKLLTTGVDVPTCKLIVLDANINSMTEFKQIIGRGTRLSPDFGKFYFTIADFRENARNFADDDFDGPPIQDQEFGQDDEMDVPAPDNTDQADDDDVEEPGTEYFDPDNEQGGGDIAEGVRRKITVNGVEVTVLNQRVQYYGPDGRLTTQSLEDYTKTNIQNNYASLDHFLIRWQDADKKQAIIEELEARGVLLPELQELVGKDLDPFDLICHLAFDMRPLSRKERAENVKKRNYFAKYGENARNVLENLLEKYADEGIENIESLQVLKLDPLNAFGTPREIFAFFGDKKKYMDAVKDLEQEIYKAA</sequence>
<dbReference type="Pfam" id="PF08463">
    <property type="entry name" value="EcoEI_R_C"/>
    <property type="match status" value="1"/>
</dbReference>
<proteinExistence type="predicted"/>
<evidence type="ECO:0000313" key="5">
    <source>
        <dbReference type="EMBL" id="QTA87133.1"/>
    </source>
</evidence>
<dbReference type="InterPro" id="IPR050742">
    <property type="entry name" value="Helicase_Restrict-Modif_Enz"/>
</dbReference>
<feature type="region of interest" description="Disordered" evidence="2">
    <location>
        <begin position="544"/>
        <end position="600"/>
    </location>
</feature>
<dbReference type="PANTHER" id="PTHR47396:SF1">
    <property type="entry name" value="ATP-DEPENDENT HELICASE IRC3-RELATED"/>
    <property type="match status" value="1"/>
</dbReference>